<accession>A0A0E3XQH8</accession>
<dbReference type="OrthoDB" id="4762083at2"/>
<dbReference type="Pfam" id="PF07858">
    <property type="entry name" value="LEH"/>
    <property type="match status" value="1"/>
</dbReference>
<dbReference type="Proteomes" id="UP000179441">
    <property type="component" value="Unassembled WGS sequence"/>
</dbReference>
<dbReference type="PATRIC" id="fig|1774.35.peg.2963"/>
<organism evidence="2 6">
    <name type="scientific">Mycobacteroides chelonae</name>
    <name type="common">Mycobacterium chelonae</name>
    <dbReference type="NCBI Taxonomy" id="1774"/>
    <lineage>
        <taxon>Bacteria</taxon>
        <taxon>Bacillati</taxon>
        <taxon>Actinomycetota</taxon>
        <taxon>Actinomycetes</taxon>
        <taxon>Mycobacteriales</taxon>
        <taxon>Mycobacteriaceae</taxon>
        <taxon>Mycobacteroides</taxon>
    </lineage>
</organism>
<dbReference type="HOGENOM" id="CLU_125946_0_0_11"/>
<evidence type="ECO:0000313" key="6">
    <source>
        <dbReference type="Proteomes" id="UP000180043"/>
    </source>
</evidence>
<evidence type="ECO:0000313" key="4">
    <source>
        <dbReference type="EMBL" id="QDF71393.1"/>
    </source>
</evidence>
<evidence type="ECO:0000259" key="1">
    <source>
        <dbReference type="Pfam" id="PF07858"/>
    </source>
</evidence>
<dbReference type="RefSeq" id="WP_046254092.1">
    <property type="nucleotide sequence ID" value="NZ_BSAK01000018.1"/>
</dbReference>
<proteinExistence type="predicted"/>
<dbReference type="EMBL" id="MLIS01000003">
    <property type="protein sequence ID" value="OHU76306.1"/>
    <property type="molecule type" value="Genomic_DNA"/>
</dbReference>
<evidence type="ECO:0000313" key="2">
    <source>
        <dbReference type="EMBL" id="OHU51687.1"/>
    </source>
</evidence>
<dbReference type="Proteomes" id="UP000317728">
    <property type="component" value="Chromosome"/>
</dbReference>
<dbReference type="InterPro" id="IPR032710">
    <property type="entry name" value="NTF2-like_dom_sf"/>
</dbReference>
<dbReference type="AlphaFoldDB" id="A0A0E3XQH8"/>
<evidence type="ECO:0000313" key="3">
    <source>
        <dbReference type="EMBL" id="OHU76306.1"/>
    </source>
</evidence>
<dbReference type="EMBL" id="MLIQ01000022">
    <property type="protein sequence ID" value="OHU51687.1"/>
    <property type="molecule type" value="Genomic_DNA"/>
</dbReference>
<evidence type="ECO:0000313" key="5">
    <source>
        <dbReference type="Proteomes" id="UP000179441"/>
    </source>
</evidence>
<protein>
    <submittedName>
        <fullName evidence="2">Limonene-1,2-epoxide hydrolase</fullName>
    </submittedName>
</protein>
<dbReference type="Proteomes" id="UP000180043">
    <property type="component" value="Unassembled WGS sequence"/>
</dbReference>
<keyword evidence="2" id="KW-0378">Hydrolase</keyword>
<feature type="domain" description="Limonene-1,2-epoxide hydrolase" evidence="1">
    <location>
        <begin position="10"/>
        <end position="129"/>
    </location>
</feature>
<dbReference type="Gene3D" id="3.10.450.50">
    <property type="match status" value="1"/>
</dbReference>
<dbReference type="SUPFAM" id="SSF54427">
    <property type="entry name" value="NTF2-like"/>
    <property type="match status" value="1"/>
</dbReference>
<reference evidence="5 6" key="1">
    <citation type="submission" date="2016-10" db="EMBL/GenBank/DDBJ databases">
        <title>Evaluation of Human, Veterinary and Environmental Mycobacterium chelonae Isolates by Core Genome Phylogenomic Analysis, Targeted Gene Comparison, and Anti-microbial Susceptibility Patterns: A Tale of Mistaken Identities.</title>
        <authorList>
            <person name="Fogelson S.B."/>
            <person name="Camus A.C."/>
            <person name="Lorenz W."/>
            <person name="Vasireddy R."/>
            <person name="Vasireddy S."/>
            <person name="Smith T."/>
            <person name="Brown-Elliott B.A."/>
            <person name="Wallace R.J.Jr."/>
            <person name="Hasan N.A."/>
            <person name="Reischl U."/>
            <person name="Sanchez S."/>
        </authorList>
    </citation>
    <scope>NUCLEOTIDE SEQUENCE [LARGE SCALE GENOMIC DNA]</scope>
    <source>
        <strain evidence="2 6">15515</strain>
        <strain evidence="3 5">15518</strain>
    </source>
</reference>
<reference evidence="4 7" key="2">
    <citation type="submission" date="2019-06" db="EMBL/GenBank/DDBJ databases">
        <title>Whole geneome sequnce of Mycobacteroides chelonae M77 isolated from bovine milk from Meghalaya, India.</title>
        <authorList>
            <person name="Vise E."/>
            <person name="Das S."/>
            <person name="Garg A."/>
            <person name="Ghatak S."/>
            <person name="Shakuntala I."/>
            <person name="Milton A.A.P."/>
            <person name="Karam A."/>
            <person name="Sanjukta R."/>
            <person name="Puro K."/>
            <person name="Sen A."/>
        </authorList>
    </citation>
    <scope>NUCLEOTIDE SEQUENCE [LARGE SCALE GENOMIC DNA]</scope>
    <source>
        <strain evidence="4 7">M77</strain>
    </source>
</reference>
<keyword evidence="5" id="KW-1185">Reference proteome</keyword>
<dbReference type="GeneID" id="31680566"/>
<dbReference type="InterPro" id="IPR013100">
    <property type="entry name" value="LEH"/>
</dbReference>
<dbReference type="GO" id="GO:0016787">
    <property type="term" value="F:hydrolase activity"/>
    <property type="evidence" value="ECO:0007669"/>
    <property type="project" value="UniProtKB-KW"/>
</dbReference>
<dbReference type="EMBL" id="CP041150">
    <property type="protein sequence ID" value="QDF71393.1"/>
    <property type="molecule type" value="Genomic_DNA"/>
</dbReference>
<gene>
    <name evidence="2" type="ORF">BKG82_19635</name>
    <name evidence="3" type="ORF">BKG84_23575</name>
    <name evidence="4" type="ORF">FJK96_15315</name>
</gene>
<name>A0A0E3XQH8_MYCCH</name>
<evidence type="ECO:0000313" key="7">
    <source>
        <dbReference type="Proteomes" id="UP000317728"/>
    </source>
</evidence>
<sequence length="146" mass="15822">MTDTLTTINPTEIVEGLWDAMRLGDLASIDTVLDENVSWENVGLPAIRGRSSVMRALSGLNLPGVGFDVKIHRITATGNTVMTERTDVLIVGRLHVGFWVCGVFEVTPRGTIALWRDYADVLNITVGFARGLLGIAIPALRPTLAH</sequence>